<accession>A0A382V4C6</accession>
<proteinExistence type="predicted"/>
<reference evidence="1" key="1">
    <citation type="submission" date="2018-05" db="EMBL/GenBank/DDBJ databases">
        <authorList>
            <person name="Lanie J.A."/>
            <person name="Ng W.-L."/>
            <person name="Kazmierczak K.M."/>
            <person name="Andrzejewski T.M."/>
            <person name="Davidsen T.M."/>
            <person name="Wayne K.J."/>
            <person name="Tettelin H."/>
            <person name="Glass J.I."/>
            <person name="Rusch D."/>
            <person name="Podicherti R."/>
            <person name="Tsui H.-C.T."/>
            <person name="Winkler M.E."/>
        </authorList>
    </citation>
    <scope>NUCLEOTIDE SEQUENCE</scope>
</reference>
<gene>
    <name evidence="1" type="ORF">METZ01_LOCUS394186</name>
</gene>
<sequence length="55" mass="6410">MIKRKTAMHSQPSQKDMKILEALYSSEKFSKLEIETKKLIKKYPNVPTLLNILGF</sequence>
<feature type="non-terminal residue" evidence="1">
    <location>
        <position position="55"/>
    </location>
</feature>
<evidence type="ECO:0000313" key="1">
    <source>
        <dbReference type="EMBL" id="SVD41332.1"/>
    </source>
</evidence>
<protein>
    <submittedName>
        <fullName evidence="1">Uncharacterized protein</fullName>
    </submittedName>
</protein>
<name>A0A382V4C6_9ZZZZ</name>
<dbReference type="EMBL" id="UINC01149082">
    <property type="protein sequence ID" value="SVD41332.1"/>
    <property type="molecule type" value="Genomic_DNA"/>
</dbReference>
<organism evidence="1">
    <name type="scientific">marine metagenome</name>
    <dbReference type="NCBI Taxonomy" id="408172"/>
    <lineage>
        <taxon>unclassified sequences</taxon>
        <taxon>metagenomes</taxon>
        <taxon>ecological metagenomes</taxon>
    </lineage>
</organism>
<dbReference type="AlphaFoldDB" id="A0A382V4C6"/>